<dbReference type="EMBL" id="CP072425">
    <property type="protein sequence ID" value="QTL36452.1"/>
    <property type="molecule type" value="Genomic_DNA"/>
</dbReference>
<evidence type="ECO:0000313" key="1">
    <source>
        <dbReference type="EMBL" id="QTL36452.1"/>
    </source>
</evidence>
<name>A0ABX7V9L3_9GAMM</name>
<protein>
    <submittedName>
        <fullName evidence="1">Uncharacterized protein</fullName>
    </submittedName>
</protein>
<dbReference type="RefSeq" id="WP_164518239.1">
    <property type="nucleotide sequence ID" value="NZ_CP072425.1"/>
</dbReference>
<accession>A0ABX7V9L3</accession>
<keyword evidence="2" id="KW-1185">Reference proteome</keyword>
<organism evidence="1 2">
    <name type="scientific">Pseudoalteromonas viridis</name>
    <dbReference type="NCBI Taxonomy" id="339617"/>
    <lineage>
        <taxon>Bacteria</taxon>
        <taxon>Pseudomonadati</taxon>
        <taxon>Pseudomonadota</taxon>
        <taxon>Gammaproteobacteria</taxon>
        <taxon>Alteromonadales</taxon>
        <taxon>Pseudoalteromonadaceae</taxon>
        <taxon>Pseudoalteromonas</taxon>
    </lineage>
</organism>
<evidence type="ECO:0000313" key="2">
    <source>
        <dbReference type="Proteomes" id="UP000665025"/>
    </source>
</evidence>
<proteinExistence type="predicted"/>
<reference evidence="1 2" key="1">
    <citation type="submission" date="2021-03" db="EMBL/GenBank/DDBJ databases">
        <title>Complete Genome of Pseudoalteromonas viridis Strain BBR56, a new biocontrol bacterial candidate.</title>
        <authorList>
            <person name="Handayani D.P."/>
            <person name="Isnansetyo A."/>
            <person name="Istiqomah I."/>
            <person name="Jumina J."/>
        </authorList>
    </citation>
    <scope>NUCLEOTIDE SEQUENCE [LARGE SCALE GENOMIC DNA]</scope>
    <source>
        <strain evidence="1 2">BBR56</strain>
    </source>
</reference>
<gene>
    <name evidence="1" type="ORF">J5X90_05235</name>
</gene>
<dbReference type="Proteomes" id="UP000665025">
    <property type="component" value="Chromosome 1"/>
</dbReference>
<sequence length="48" mass="5139">MQIKLNKKPIKSLSSKQPVDKDATRFIAGGTDCYSLGGAACPDLLMVK</sequence>